<dbReference type="OrthoDB" id="7020680at2"/>
<gene>
    <name evidence="1" type="ORF">SAMN05216279_105293</name>
</gene>
<dbReference type="RefSeq" id="WP_074584010.1">
    <property type="nucleotide sequence ID" value="NZ_FMWB01000005.1"/>
</dbReference>
<sequence>MITRMPSAHAQSLAFDVCPLGAEVPSLSIEILQQGFLALDHHGQLDMSRIIKRQLRERLVEQLDAHLPVVAAAALELSAPQVQAVSQRRSHGG</sequence>
<dbReference type="Proteomes" id="UP000183046">
    <property type="component" value="Unassembled WGS sequence"/>
</dbReference>
<reference evidence="2" key="1">
    <citation type="submission" date="2016-10" db="EMBL/GenBank/DDBJ databases">
        <authorList>
            <person name="de Groot N.N."/>
        </authorList>
    </citation>
    <scope>NUCLEOTIDE SEQUENCE [LARGE SCALE GENOMIC DNA]</scope>
    <source>
        <strain evidence="2">DSM 15758</strain>
    </source>
</reference>
<comment type="caution">
    <text evidence="1">The sequence shown here is derived from an EMBL/GenBank/DDBJ whole genome shotgun (WGS) entry which is preliminary data.</text>
</comment>
<dbReference type="EMBL" id="FMWB01000005">
    <property type="protein sequence ID" value="SCZ35732.1"/>
    <property type="molecule type" value="Genomic_DNA"/>
</dbReference>
<dbReference type="AlphaFoldDB" id="A0A1G5NEC6"/>
<evidence type="ECO:0000313" key="2">
    <source>
        <dbReference type="Proteomes" id="UP000183046"/>
    </source>
</evidence>
<accession>A0A1G5NEC6</accession>
<protein>
    <submittedName>
        <fullName evidence="1">Uncharacterized protein</fullName>
    </submittedName>
</protein>
<organism evidence="1 2">
    <name type="scientific">Pseudomonas oryzihabitans</name>
    <dbReference type="NCBI Taxonomy" id="47885"/>
    <lineage>
        <taxon>Bacteria</taxon>
        <taxon>Pseudomonadati</taxon>
        <taxon>Pseudomonadota</taxon>
        <taxon>Gammaproteobacteria</taxon>
        <taxon>Pseudomonadales</taxon>
        <taxon>Pseudomonadaceae</taxon>
        <taxon>Pseudomonas</taxon>
    </lineage>
</organism>
<name>A0A1G5NEC6_9PSED</name>
<evidence type="ECO:0000313" key="1">
    <source>
        <dbReference type="EMBL" id="SCZ35732.1"/>
    </source>
</evidence>
<proteinExistence type="predicted"/>